<feature type="non-terminal residue" evidence="1">
    <location>
        <position position="1"/>
    </location>
</feature>
<sequence length="82" mass="9252">QRWADGLEKKLGEWPDRAKEGIQAIAGLSDAITARNVDNLNKEMEERLKGVKKGSTEEAKIKEEFQAKIDAMERKAARRAKV</sequence>
<dbReference type="RefSeq" id="WP_316470610.1">
    <property type="nucleotide sequence ID" value="NZ_JAVKQK010000090.1"/>
</dbReference>
<comment type="caution">
    <text evidence="1">The sequence shown here is derived from an EMBL/GenBank/DDBJ whole genome shotgun (WGS) entry which is preliminary data.</text>
</comment>
<dbReference type="EMBL" id="JAVKQK010000090">
    <property type="protein sequence ID" value="MDU9790783.1"/>
    <property type="molecule type" value="Genomic_DNA"/>
</dbReference>
<gene>
    <name evidence="1" type="ORF">RGC53_08325</name>
</gene>
<feature type="non-terminal residue" evidence="1">
    <location>
        <position position="82"/>
    </location>
</feature>
<accession>A0AAW8XI75</accession>
<evidence type="ECO:0000313" key="1">
    <source>
        <dbReference type="EMBL" id="MDU9790783.1"/>
    </source>
</evidence>
<dbReference type="Proteomes" id="UP001262343">
    <property type="component" value="Unassembled WGS sequence"/>
</dbReference>
<name>A0AAW8XI75_HELPX</name>
<proteinExistence type="predicted"/>
<dbReference type="AlphaFoldDB" id="A0AAW8XI75"/>
<reference evidence="1" key="1">
    <citation type="submission" date="2023-08" db="EMBL/GenBank/DDBJ databases">
        <title>First insite into the whole-genome sequence variations in clarithromycin resistant Helicobacter pylori clinical isolates in Russia.</title>
        <authorList>
            <person name="Starkova D.A."/>
            <person name="Svarval A.V."/>
            <person name="Polev D.E."/>
            <person name="Saitova A.T."/>
            <person name="Gladyshev N.S."/>
            <person name="Egorova S.A."/>
        </authorList>
    </citation>
    <scope>NUCLEOTIDE SEQUENCE</scope>
    <source>
        <strain evidence="1">HP96</strain>
    </source>
</reference>
<evidence type="ECO:0000313" key="2">
    <source>
        <dbReference type="Proteomes" id="UP001262343"/>
    </source>
</evidence>
<protein>
    <submittedName>
        <fullName evidence="1">Uncharacterized protein</fullName>
    </submittedName>
</protein>
<organism evidence="1 2">
    <name type="scientific">Helicobacter pylori</name>
    <name type="common">Campylobacter pylori</name>
    <dbReference type="NCBI Taxonomy" id="210"/>
    <lineage>
        <taxon>Bacteria</taxon>
        <taxon>Pseudomonadati</taxon>
        <taxon>Campylobacterota</taxon>
        <taxon>Epsilonproteobacteria</taxon>
        <taxon>Campylobacterales</taxon>
        <taxon>Helicobacteraceae</taxon>
        <taxon>Helicobacter</taxon>
    </lineage>
</organism>